<comment type="caution">
    <text evidence="25">The sequence shown here is derived from an EMBL/GenBank/DDBJ whole genome shotgun (WGS) entry which is preliminary data.</text>
</comment>
<accession>A0A917CPD4</accession>
<dbReference type="Gene3D" id="2.140.10.20">
    <property type="entry name" value="C-terminal (heme d1) domain of cytochrome cd1-nitrite reductase"/>
    <property type="match status" value="1"/>
</dbReference>
<keyword evidence="7 21" id="KW-0349">Heme</keyword>
<comment type="subcellular location">
    <subcellularLocation>
        <location evidence="3">Periplasm</location>
    </subcellularLocation>
</comment>
<comment type="catalytic activity">
    <reaction evidence="15">
        <text>A + NH4(+) + H2O = hydroxylamine + AH2 + H(+)</text>
        <dbReference type="Rhea" id="RHEA:22052"/>
        <dbReference type="ChEBI" id="CHEBI:13193"/>
        <dbReference type="ChEBI" id="CHEBI:15377"/>
        <dbReference type="ChEBI" id="CHEBI:15378"/>
        <dbReference type="ChEBI" id="CHEBI:15429"/>
        <dbReference type="ChEBI" id="CHEBI:17499"/>
        <dbReference type="ChEBI" id="CHEBI:28938"/>
        <dbReference type="EC" id="1.7.99.1"/>
    </reaction>
</comment>
<keyword evidence="9" id="KW-0732">Signal</keyword>
<dbReference type="EC" id="1.7.2.1" evidence="5"/>
<evidence type="ECO:0000256" key="13">
    <source>
        <dbReference type="ARBA" id="ARBA00023004"/>
    </source>
</evidence>
<evidence type="ECO:0000256" key="16">
    <source>
        <dbReference type="ARBA" id="ARBA00067067"/>
    </source>
</evidence>
<evidence type="ECO:0000256" key="23">
    <source>
        <dbReference type="SAM" id="Phobius"/>
    </source>
</evidence>
<feature type="domain" description="Cytochrome c" evidence="24">
    <location>
        <begin position="212"/>
        <end position="291"/>
    </location>
</feature>
<gene>
    <name evidence="25" type="ORF">GCM10010960_13970</name>
</gene>
<evidence type="ECO:0000313" key="25">
    <source>
        <dbReference type="EMBL" id="GGF93333.1"/>
    </source>
</evidence>
<dbReference type="GO" id="GO:0020037">
    <property type="term" value="F:heme binding"/>
    <property type="evidence" value="ECO:0007669"/>
    <property type="project" value="InterPro"/>
</dbReference>
<keyword evidence="13 21" id="KW-0408">Iron</keyword>
<comment type="catalytic activity">
    <reaction evidence="14">
        <text>nitric oxide + Fe(III)-[cytochrome c] + H2O = Fe(II)-[cytochrome c] + nitrite + 2 H(+)</text>
        <dbReference type="Rhea" id="RHEA:15233"/>
        <dbReference type="Rhea" id="RHEA-COMP:10350"/>
        <dbReference type="Rhea" id="RHEA-COMP:14399"/>
        <dbReference type="ChEBI" id="CHEBI:15377"/>
        <dbReference type="ChEBI" id="CHEBI:15378"/>
        <dbReference type="ChEBI" id="CHEBI:16301"/>
        <dbReference type="ChEBI" id="CHEBI:16480"/>
        <dbReference type="ChEBI" id="CHEBI:29033"/>
        <dbReference type="ChEBI" id="CHEBI:29034"/>
        <dbReference type="EC" id="1.7.2.1"/>
    </reaction>
</comment>
<dbReference type="GO" id="GO:0042597">
    <property type="term" value="C:periplasmic space"/>
    <property type="evidence" value="ECO:0007669"/>
    <property type="project" value="UniProtKB-SubCell"/>
</dbReference>
<dbReference type="SUPFAM" id="SSF46626">
    <property type="entry name" value="Cytochrome c"/>
    <property type="match status" value="2"/>
</dbReference>
<dbReference type="EMBL" id="BMFO01000002">
    <property type="protein sequence ID" value="GGF93333.1"/>
    <property type="molecule type" value="Genomic_DNA"/>
</dbReference>
<dbReference type="GO" id="GO:0050421">
    <property type="term" value="F:nitrite reductase (NO-forming) activity"/>
    <property type="evidence" value="ECO:0007669"/>
    <property type="project" value="UniProtKB-EC"/>
</dbReference>
<dbReference type="EC" id="1.7.99.1" evidence="16"/>
<keyword evidence="11" id="KW-0249">Electron transport</keyword>
<reference evidence="25" key="1">
    <citation type="journal article" date="2014" name="Int. J. Syst. Evol. Microbiol.">
        <title>Complete genome sequence of Corynebacterium casei LMG S-19264T (=DSM 44701T), isolated from a smear-ripened cheese.</title>
        <authorList>
            <consortium name="US DOE Joint Genome Institute (JGI-PGF)"/>
            <person name="Walter F."/>
            <person name="Albersmeier A."/>
            <person name="Kalinowski J."/>
            <person name="Ruckert C."/>
        </authorList>
    </citation>
    <scope>NUCLEOTIDE SEQUENCE</scope>
    <source>
        <strain evidence="25">CGMCC 1.12726</strain>
    </source>
</reference>
<evidence type="ECO:0000256" key="9">
    <source>
        <dbReference type="ARBA" id="ARBA00022729"/>
    </source>
</evidence>
<dbReference type="PANTHER" id="PTHR35008:SF8">
    <property type="entry name" value="ALCOHOL DEHYDROGENASE CYTOCHROME C SUBUNIT"/>
    <property type="match status" value="1"/>
</dbReference>
<keyword evidence="10" id="KW-0574">Periplasm</keyword>
<dbReference type="GO" id="GO:0050418">
    <property type="term" value="F:hydroxylamine reductase activity"/>
    <property type="evidence" value="ECO:0007669"/>
    <property type="project" value="UniProtKB-EC"/>
</dbReference>
<keyword evidence="23" id="KW-0812">Transmembrane</keyword>
<evidence type="ECO:0000256" key="12">
    <source>
        <dbReference type="ARBA" id="ARBA00023002"/>
    </source>
</evidence>
<evidence type="ECO:0000256" key="8">
    <source>
        <dbReference type="ARBA" id="ARBA00022723"/>
    </source>
</evidence>
<dbReference type="PANTHER" id="PTHR35008">
    <property type="entry name" value="BLL4482 PROTEIN-RELATED"/>
    <property type="match status" value="1"/>
</dbReference>
<dbReference type="Pfam" id="PF13442">
    <property type="entry name" value="Cytochrome_CBB3"/>
    <property type="match status" value="1"/>
</dbReference>
<evidence type="ECO:0000256" key="17">
    <source>
        <dbReference type="ARBA" id="ARBA00071688"/>
    </source>
</evidence>
<feature type="domain" description="Cytochrome c" evidence="24">
    <location>
        <begin position="55"/>
        <end position="145"/>
    </location>
</feature>
<proteinExistence type="predicted"/>
<dbReference type="InterPro" id="IPR011048">
    <property type="entry name" value="Haem_d1_sf"/>
</dbReference>
<evidence type="ECO:0000256" key="4">
    <source>
        <dbReference type="ARBA" id="ARBA00011738"/>
    </source>
</evidence>
<evidence type="ECO:0000256" key="21">
    <source>
        <dbReference type="PROSITE-ProRule" id="PRU00433"/>
    </source>
</evidence>
<keyword evidence="8 21" id="KW-0479">Metal-binding</keyword>
<evidence type="ECO:0000256" key="14">
    <source>
        <dbReference type="ARBA" id="ARBA00049340"/>
    </source>
</evidence>
<dbReference type="InterPro" id="IPR009056">
    <property type="entry name" value="Cyt_c-like_dom"/>
</dbReference>
<dbReference type="GO" id="GO:0009055">
    <property type="term" value="F:electron transfer activity"/>
    <property type="evidence" value="ECO:0007669"/>
    <property type="project" value="InterPro"/>
</dbReference>
<dbReference type="Pfam" id="PF00034">
    <property type="entry name" value="Cytochrom_C"/>
    <property type="match status" value="1"/>
</dbReference>
<name>A0A917CPD4_9GAMM</name>
<evidence type="ECO:0000313" key="26">
    <source>
        <dbReference type="Proteomes" id="UP000632858"/>
    </source>
</evidence>
<evidence type="ECO:0000256" key="6">
    <source>
        <dbReference type="ARBA" id="ARBA00022448"/>
    </source>
</evidence>
<protein>
    <recommendedName>
        <fullName evidence="17">Nitrite reductase</fullName>
        <ecNumber evidence="5">1.7.2.1</ecNumber>
        <ecNumber evidence="16">1.7.99.1</ecNumber>
    </recommendedName>
    <alternativeName>
        <fullName evidence="19">Cytochrome cd1</fullName>
    </alternativeName>
    <alternativeName>
        <fullName evidence="20">Cytochrome oxidase</fullName>
    </alternativeName>
    <alternativeName>
        <fullName evidence="18">Hydroxylamine reductase</fullName>
    </alternativeName>
</protein>
<reference evidence="25" key="2">
    <citation type="submission" date="2020-09" db="EMBL/GenBank/DDBJ databases">
        <authorList>
            <person name="Sun Q."/>
            <person name="Zhou Y."/>
        </authorList>
    </citation>
    <scope>NUCLEOTIDE SEQUENCE</scope>
    <source>
        <strain evidence="25">CGMCC 1.12726</strain>
    </source>
</reference>
<dbReference type="CDD" id="cd20779">
    <property type="entry name" value="8prop_hemeD1_NirS"/>
    <property type="match status" value="1"/>
</dbReference>
<keyword evidence="23" id="KW-1133">Transmembrane helix</keyword>
<evidence type="ECO:0000256" key="15">
    <source>
        <dbReference type="ARBA" id="ARBA00051350"/>
    </source>
</evidence>
<dbReference type="InterPro" id="IPR003143">
    <property type="entry name" value="Cyt_cd1_C_sf"/>
</dbReference>
<dbReference type="PROSITE" id="PS51007">
    <property type="entry name" value="CYTC"/>
    <property type="match status" value="2"/>
</dbReference>
<evidence type="ECO:0000256" key="11">
    <source>
        <dbReference type="ARBA" id="ARBA00022982"/>
    </source>
</evidence>
<comment type="cofactor">
    <cofactor evidence="2">
        <name>heme</name>
        <dbReference type="ChEBI" id="CHEBI:30413"/>
    </cofactor>
</comment>
<feature type="region of interest" description="Disordered" evidence="22">
    <location>
        <begin position="164"/>
        <end position="185"/>
    </location>
</feature>
<dbReference type="FunFam" id="2.140.10.20:FF:000001">
    <property type="entry name" value="Nitrite reductase NirS"/>
    <property type="match status" value="1"/>
</dbReference>
<evidence type="ECO:0000256" key="5">
    <source>
        <dbReference type="ARBA" id="ARBA00011882"/>
    </source>
</evidence>
<dbReference type="Proteomes" id="UP000632858">
    <property type="component" value="Unassembled WGS sequence"/>
</dbReference>
<dbReference type="InterPro" id="IPR036909">
    <property type="entry name" value="Cyt_c-like_dom_sf"/>
</dbReference>
<dbReference type="AlphaFoldDB" id="A0A917CPD4"/>
<evidence type="ECO:0000256" key="19">
    <source>
        <dbReference type="ARBA" id="ARBA00077813"/>
    </source>
</evidence>
<evidence type="ECO:0000256" key="3">
    <source>
        <dbReference type="ARBA" id="ARBA00004418"/>
    </source>
</evidence>
<feature type="transmembrane region" description="Helical" evidence="23">
    <location>
        <begin position="28"/>
        <end position="45"/>
    </location>
</feature>
<feature type="region of interest" description="Disordered" evidence="22">
    <location>
        <begin position="1"/>
        <end position="21"/>
    </location>
</feature>
<keyword evidence="26" id="KW-1185">Reference proteome</keyword>
<evidence type="ECO:0000256" key="22">
    <source>
        <dbReference type="SAM" id="MobiDB-lite"/>
    </source>
</evidence>
<comment type="subunit">
    <text evidence="4">Homodimer.</text>
</comment>
<comment type="cofactor">
    <cofactor evidence="1">
        <name>heme c</name>
        <dbReference type="ChEBI" id="CHEBI:61717"/>
    </cofactor>
</comment>
<organism evidence="25 26">
    <name type="scientific">Arenimonas maotaiensis</name>
    <dbReference type="NCBI Taxonomy" id="1446479"/>
    <lineage>
        <taxon>Bacteria</taxon>
        <taxon>Pseudomonadati</taxon>
        <taxon>Pseudomonadota</taxon>
        <taxon>Gammaproteobacteria</taxon>
        <taxon>Lysobacterales</taxon>
        <taxon>Lysobacteraceae</taxon>
        <taxon>Arenimonas</taxon>
    </lineage>
</organism>
<keyword evidence="23" id="KW-0472">Membrane</keyword>
<dbReference type="FunFam" id="1.10.760.10:FF:000027">
    <property type="entry name" value="Nitrite reductase"/>
    <property type="match status" value="1"/>
</dbReference>
<sequence>MITWHHNDAQKSNNGSEGHPMKHPLQKLLVLSIGLGVIGGVVAMSDISNERPPKDVMEAGQAAYLANCAACHQPDGKGLAGAFPPLAGSDFLTANTPATVLSSILKGISGKLKVNNVEYDGVMPAMSHLSDDEIANIASYVYSSWGNPGKRIERDQVKEARERLAVSEDPAQGERHPSTKEGVMNYQGAPSTAGSEGVEMVINPDAPPISKAEFAQASKIYFERCAGCHGVLRKGATGKPLTPDITRKKGTQYLESLIRFGSPAGMPNWGTSGDLTPAQVNMMARYIQHDPASPPEWGMKEMRESWKVIVPVDKRPTHKMNDYDIDNIFVVTLRDSGEIALIDGASKRIINIIKTGYAVHISRPSDSRRYMYTIGRDGKIDLVDLWMAKPDRVAEIKIGLEARSVETSKYKGYEDKYAIAGAYWPPQFVIMDGPSLEPKKIVSTRGMTVDTQEYHPEPRVAAIVASHEHPEFIVNVKETGRILLVDYRDLLNLKITTLEAARFLHDGGWDSTHRYFLTAANQSDKIAVVDSRTQKMAALVDVDKIPHPGRGANFTHPTYGPVWVTSALGNEKVTMVGTDPERHPQYAWKAVGVLKGQGGGSLFVKTHPKSSNLWVDTTLNPDPKVSQSVAVFDTRNPEAGYQVLPIAEWADLGEGPKRVVQPEYNKAGDEVWFSVWNGKDQKSALVVVDDKTRTLKAVIRDPRLITPTGKFNVYNTGKDIY</sequence>
<evidence type="ECO:0000256" key="10">
    <source>
        <dbReference type="ARBA" id="ARBA00022764"/>
    </source>
</evidence>
<dbReference type="Pfam" id="PF02239">
    <property type="entry name" value="Cytochrom_D1"/>
    <property type="match status" value="1"/>
</dbReference>
<keyword evidence="12" id="KW-0560">Oxidoreductase</keyword>
<feature type="compositionally biased region" description="Basic and acidic residues" evidence="22">
    <location>
        <begin position="164"/>
        <end position="179"/>
    </location>
</feature>
<dbReference type="Gene3D" id="1.10.760.10">
    <property type="entry name" value="Cytochrome c-like domain"/>
    <property type="match status" value="2"/>
</dbReference>
<evidence type="ECO:0000256" key="1">
    <source>
        <dbReference type="ARBA" id="ARBA00001926"/>
    </source>
</evidence>
<dbReference type="SUPFAM" id="SSF51004">
    <property type="entry name" value="C-terminal (heme d1) domain of cytochrome cd1-nitrite reductase"/>
    <property type="match status" value="1"/>
</dbReference>
<dbReference type="InterPro" id="IPR051459">
    <property type="entry name" value="Cytochrome_c-type_DH"/>
</dbReference>
<evidence type="ECO:0000256" key="2">
    <source>
        <dbReference type="ARBA" id="ARBA00001971"/>
    </source>
</evidence>
<evidence type="ECO:0000259" key="24">
    <source>
        <dbReference type="PROSITE" id="PS51007"/>
    </source>
</evidence>
<evidence type="ECO:0000256" key="7">
    <source>
        <dbReference type="ARBA" id="ARBA00022617"/>
    </source>
</evidence>
<dbReference type="GO" id="GO:0046872">
    <property type="term" value="F:metal ion binding"/>
    <property type="evidence" value="ECO:0007669"/>
    <property type="project" value="UniProtKB-KW"/>
</dbReference>
<evidence type="ECO:0000256" key="18">
    <source>
        <dbReference type="ARBA" id="ARBA00075012"/>
    </source>
</evidence>
<keyword evidence="6" id="KW-0813">Transport</keyword>
<evidence type="ECO:0000256" key="20">
    <source>
        <dbReference type="ARBA" id="ARBA00080115"/>
    </source>
</evidence>